<feature type="binding site" evidence="10">
    <location>
        <position position="108"/>
    </location>
    <ligand>
        <name>Na(+)</name>
        <dbReference type="ChEBI" id="CHEBI:29101"/>
        <note>structural</note>
    </ligand>
</feature>
<evidence type="ECO:0000256" key="5">
    <source>
        <dbReference type="ARBA" id="ARBA00023136"/>
    </source>
</evidence>
<evidence type="ECO:0000256" key="1">
    <source>
        <dbReference type="ARBA" id="ARBA00004651"/>
    </source>
</evidence>
<keyword evidence="10" id="KW-0479">Metal-binding</keyword>
<evidence type="ECO:0000256" key="3">
    <source>
        <dbReference type="ARBA" id="ARBA00022692"/>
    </source>
</evidence>
<comment type="caution">
    <text evidence="12">The sequence shown here is derived from an EMBL/GenBank/DDBJ whole genome shotgun (WGS) entry which is preliminary data.</text>
</comment>
<dbReference type="GO" id="GO:0046872">
    <property type="term" value="F:metal ion binding"/>
    <property type="evidence" value="ECO:0007669"/>
    <property type="project" value="UniProtKB-KW"/>
</dbReference>
<dbReference type="HAMAP" id="MF_00454">
    <property type="entry name" value="FluC"/>
    <property type="match status" value="1"/>
</dbReference>
<dbReference type="AlphaFoldDB" id="A0A940MB03"/>
<evidence type="ECO:0000256" key="2">
    <source>
        <dbReference type="ARBA" id="ARBA00022475"/>
    </source>
</evidence>
<keyword evidence="13" id="KW-1185">Reference proteome</keyword>
<dbReference type="Pfam" id="PF02537">
    <property type="entry name" value="CRCB"/>
    <property type="match status" value="1"/>
</dbReference>
<feature type="transmembrane region" description="Helical" evidence="10">
    <location>
        <begin position="100"/>
        <end position="121"/>
    </location>
</feature>
<evidence type="ECO:0000256" key="4">
    <source>
        <dbReference type="ARBA" id="ARBA00022989"/>
    </source>
</evidence>
<feature type="transmembrane region" description="Helical" evidence="10">
    <location>
        <begin position="133"/>
        <end position="154"/>
    </location>
</feature>
<feature type="transmembrane region" description="Helical" evidence="10">
    <location>
        <begin position="66"/>
        <end position="88"/>
    </location>
</feature>
<dbReference type="PANTHER" id="PTHR28259">
    <property type="entry name" value="FLUORIDE EXPORT PROTEIN 1-RELATED"/>
    <property type="match status" value="1"/>
</dbReference>
<evidence type="ECO:0000256" key="8">
    <source>
        <dbReference type="ARBA" id="ARBA00035585"/>
    </source>
</evidence>
<dbReference type="NCBIfam" id="TIGR00494">
    <property type="entry name" value="crcB"/>
    <property type="match status" value="1"/>
</dbReference>
<feature type="binding site" evidence="10">
    <location>
        <position position="111"/>
    </location>
    <ligand>
        <name>Na(+)</name>
        <dbReference type="ChEBI" id="CHEBI:29101"/>
        <note>structural</note>
    </ligand>
</feature>
<evidence type="ECO:0000313" key="13">
    <source>
        <dbReference type="Proteomes" id="UP000670475"/>
    </source>
</evidence>
<comment type="activity regulation">
    <text evidence="10">Na(+) is not transported, but it plays an essential structural role and its presence is essential for fluoride channel function.</text>
</comment>
<keyword evidence="4 10" id="KW-1133">Transmembrane helix</keyword>
<comment type="subcellular location">
    <subcellularLocation>
        <location evidence="1 10">Cell membrane</location>
        <topology evidence="1 10">Multi-pass membrane protein</topology>
    </subcellularLocation>
</comment>
<dbReference type="RefSeq" id="WP_209338929.1">
    <property type="nucleotide sequence ID" value="NZ_JAGIQL010000016.1"/>
</dbReference>
<keyword evidence="5 10" id="KW-0472">Membrane</keyword>
<gene>
    <name evidence="10 12" type="primary">crcB</name>
    <name evidence="10" type="synonym">fluC</name>
    <name evidence="12" type="ORF">JFN87_06510</name>
</gene>
<keyword evidence="2 10" id="KW-1003">Cell membrane</keyword>
<dbReference type="PANTHER" id="PTHR28259:SF1">
    <property type="entry name" value="FLUORIDE EXPORT PROTEIN 1-RELATED"/>
    <property type="match status" value="1"/>
</dbReference>
<proteinExistence type="inferred from homology"/>
<keyword evidence="10" id="KW-0406">Ion transport</keyword>
<comment type="catalytic activity">
    <reaction evidence="8">
        <text>fluoride(in) = fluoride(out)</text>
        <dbReference type="Rhea" id="RHEA:76159"/>
        <dbReference type="ChEBI" id="CHEBI:17051"/>
    </reaction>
    <physiologicalReaction direction="left-to-right" evidence="8">
        <dbReference type="Rhea" id="RHEA:76160"/>
    </physiologicalReaction>
</comment>
<evidence type="ECO:0000256" key="9">
    <source>
        <dbReference type="ARBA" id="ARBA00049940"/>
    </source>
</evidence>
<keyword evidence="6 10" id="KW-0407">Ion channel</keyword>
<organism evidence="12 13">
    <name type="scientific">Streptomyces montanisoli</name>
    <dbReference type="NCBI Taxonomy" id="2798581"/>
    <lineage>
        <taxon>Bacteria</taxon>
        <taxon>Bacillati</taxon>
        <taxon>Actinomycetota</taxon>
        <taxon>Actinomycetes</taxon>
        <taxon>Kitasatosporales</taxon>
        <taxon>Streptomycetaceae</taxon>
        <taxon>Streptomyces</taxon>
    </lineage>
</organism>
<dbReference type="GO" id="GO:0005886">
    <property type="term" value="C:plasma membrane"/>
    <property type="evidence" value="ECO:0007669"/>
    <property type="project" value="UniProtKB-SubCell"/>
</dbReference>
<evidence type="ECO:0000256" key="6">
    <source>
        <dbReference type="ARBA" id="ARBA00023303"/>
    </source>
</evidence>
<dbReference type="InterPro" id="IPR003691">
    <property type="entry name" value="FluC"/>
</dbReference>
<evidence type="ECO:0000256" key="11">
    <source>
        <dbReference type="SAM" id="MobiDB-lite"/>
    </source>
</evidence>
<dbReference type="Proteomes" id="UP000670475">
    <property type="component" value="Unassembled WGS sequence"/>
</dbReference>
<accession>A0A940MB03</accession>
<dbReference type="GO" id="GO:0062054">
    <property type="term" value="F:fluoride channel activity"/>
    <property type="evidence" value="ECO:0007669"/>
    <property type="project" value="UniProtKB-UniRule"/>
</dbReference>
<dbReference type="GO" id="GO:0140114">
    <property type="term" value="P:cellular detoxification of fluoride"/>
    <property type="evidence" value="ECO:0007669"/>
    <property type="project" value="UniProtKB-UniRule"/>
</dbReference>
<comment type="function">
    <text evidence="9 10">Fluoride-specific ion channel. Important for reducing fluoride concentration in the cell, thus reducing its toxicity.</text>
</comment>
<evidence type="ECO:0000313" key="12">
    <source>
        <dbReference type="EMBL" id="MBP0457151.1"/>
    </source>
</evidence>
<protein>
    <recommendedName>
        <fullName evidence="10">Fluoride-specific ion channel FluC</fullName>
    </recommendedName>
</protein>
<dbReference type="EMBL" id="JAGIQL010000016">
    <property type="protein sequence ID" value="MBP0457151.1"/>
    <property type="molecule type" value="Genomic_DNA"/>
</dbReference>
<reference evidence="12" key="1">
    <citation type="submission" date="2021-03" db="EMBL/GenBank/DDBJ databases">
        <title>Whole genome sequence of Streptomyces bomunensis MMS17-BM035.</title>
        <authorList>
            <person name="Lee J.H."/>
        </authorList>
    </citation>
    <scope>NUCLEOTIDE SEQUENCE</scope>
    <source>
        <strain evidence="12">MMS17-BM035</strain>
    </source>
</reference>
<name>A0A940MB03_9ACTN</name>
<keyword evidence="10" id="KW-0915">Sodium</keyword>
<keyword evidence="3 10" id="KW-0812">Transmembrane</keyword>
<keyword evidence="10" id="KW-0813">Transport</keyword>
<evidence type="ECO:0000256" key="10">
    <source>
        <dbReference type="HAMAP-Rule" id="MF_00454"/>
    </source>
</evidence>
<sequence length="164" mass="17111">MPSQRTGPPASAEPIDPDTGLSASPRRREPRLPHYTVLGVIAVGGALGAVARYGASRLWPAGTDGFPWATLTVNAVGCLVIGVFLVVVSEVFSAHRLLRPFFATGVLGGFTTFSTYCVDIVRLVDSGRAGPALAYLAATLVAAMAAVSAGAWSTRRVVAKWGER</sequence>
<feature type="region of interest" description="Disordered" evidence="11">
    <location>
        <begin position="1"/>
        <end position="27"/>
    </location>
</feature>
<feature type="transmembrane region" description="Helical" evidence="10">
    <location>
        <begin position="35"/>
        <end position="54"/>
    </location>
</feature>
<evidence type="ECO:0000256" key="7">
    <source>
        <dbReference type="ARBA" id="ARBA00035120"/>
    </source>
</evidence>
<comment type="similarity">
    <text evidence="7 10">Belongs to the fluoride channel Fluc/FEX (TC 1.A.43) family.</text>
</comment>